<dbReference type="GO" id="GO:0003677">
    <property type="term" value="F:DNA binding"/>
    <property type="evidence" value="ECO:0007669"/>
    <property type="project" value="InterPro"/>
</dbReference>
<evidence type="ECO:0000259" key="6">
    <source>
        <dbReference type="Pfam" id="PF13361"/>
    </source>
</evidence>
<dbReference type="InterPro" id="IPR014017">
    <property type="entry name" value="DNA_helicase_UvrD-like_C"/>
</dbReference>
<dbReference type="GO" id="GO:0005524">
    <property type="term" value="F:ATP binding"/>
    <property type="evidence" value="ECO:0007669"/>
    <property type="project" value="UniProtKB-KW"/>
</dbReference>
<feature type="domain" description="UvrD-like helicase C-terminal" evidence="6">
    <location>
        <begin position="519"/>
        <end position="583"/>
    </location>
</feature>
<accession>C7LS15</accession>
<evidence type="ECO:0000256" key="3">
    <source>
        <dbReference type="ARBA" id="ARBA00022806"/>
    </source>
</evidence>
<dbReference type="Pfam" id="PF08378">
    <property type="entry name" value="NERD"/>
    <property type="match status" value="1"/>
</dbReference>
<dbReference type="PANTHER" id="PTHR11070">
    <property type="entry name" value="UVRD / RECB / PCRA DNA HELICASE FAMILY MEMBER"/>
    <property type="match status" value="1"/>
</dbReference>
<evidence type="ECO:0000256" key="4">
    <source>
        <dbReference type="ARBA" id="ARBA00022840"/>
    </source>
</evidence>
<evidence type="ECO:0000256" key="1">
    <source>
        <dbReference type="ARBA" id="ARBA00022741"/>
    </source>
</evidence>
<protein>
    <submittedName>
        <fullName evidence="7">NERD domain protein</fullName>
    </submittedName>
</protein>
<keyword evidence="1" id="KW-0547">Nucleotide-binding</keyword>
<proteinExistence type="predicted"/>
<evidence type="ECO:0000313" key="7">
    <source>
        <dbReference type="EMBL" id="ACU89398.1"/>
    </source>
</evidence>
<gene>
    <name evidence="7" type="ordered locus">Dbac_1299</name>
</gene>
<dbReference type="InterPro" id="IPR011528">
    <property type="entry name" value="NERD"/>
</dbReference>
<dbReference type="Gene3D" id="3.40.50.300">
    <property type="entry name" value="P-loop containing nucleotide triphosphate hydrolases"/>
    <property type="match status" value="2"/>
</dbReference>
<dbReference type="OrthoDB" id="5441773at2"/>
<dbReference type="SUPFAM" id="SSF52540">
    <property type="entry name" value="P-loop containing nucleoside triphosphate hydrolases"/>
    <property type="match status" value="1"/>
</dbReference>
<keyword evidence="3" id="KW-0347">Helicase</keyword>
<dbReference type="Proteomes" id="UP000002216">
    <property type="component" value="Chromosome"/>
</dbReference>
<evidence type="ECO:0000256" key="2">
    <source>
        <dbReference type="ARBA" id="ARBA00022801"/>
    </source>
</evidence>
<sequence length="593" mass="67239">MATMFPESASVFTTEGEKVFYNFLSKVARPDSQILAWYEPDISGREPDFILFSPDCGLIVFEVKDWRIEQVHEANPKEFRLRCGTHDEPRKNPQAQAREYVKELLTRITRDQSEAKQSPGKSPVPITAGVVFPYITKFDFLEAKLDQVIPVSKIIFWDDLHELSPFWSDPSGALFRTWLQEKYPPLFSFSLSPRQTAWLRAMLFPIVRINLPHRAGAVHNDNEKVIQALDHCQEQLARNFTQGKRLVTGPSGSGKTLILAHQAWHLPRVNPKIKKVLFTCFNLSLPGYIRRLLARKHVPMGENGVEVISIYDLCERILGERLAHAKEQTDYYELVVQEALEALSTKLEMGSWDAILVDEGQDFTPEMAQLLLKLLHPKHGVLTIAMDENQSIYTCATRMWENLGIHGLTVFRLAEQYRCTGNIADLGAQLFGACPHKPCESAHAGNAPTIRAFPDQQRLLEGITTEIARRVQDGIPMSEIAVLYTKTRLKDGSLLPVQLIRLLETKGVLAEWPAEDERSKRRFDITSDTVKISTIHSVKGMDFGHVFLIGLDDLKDYPDGKNRRLAYAGITRARHELFIAYVKNSGMIPALKL</sequence>
<evidence type="ECO:0000259" key="5">
    <source>
        <dbReference type="Pfam" id="PF08378"/>
    </source>
</evidence>
<dbReference type="KEGG" id="dba:Dbac_1299"/>
<keyword evidence="4" id="KW-0067">ATP-binding</keyword>
<keyword evidence="2" id="KW-0378">Hydrolase</keyword>
<dbReference type="GO" id="GO:0016787">
    <property type="term" value="F:hydrolase activity"/>
    <property type="evidence" value="ECO:0007669"/>
    <property type="project" value="UniProtKB-KW"/>
</dbReference>
<evidence type="ECO:0000313" key="8">
    <source>
        <dbReference type="Proteomes" id="UP000002216"/>
    </source>
</evidence>
<dbReference type="HOGENOM" id="CLU_028798_0_0_7"/>
<organism evidence="7 8">
    <name type="scientific">Desulfomicrobium baculatum (strain DSM 4028 / VKM B-1378 / X)</name>
    <name type="common">Desulfovibrio baculatus</name>
    <dbReference type="NCBI Taxonomy" id="525897"/>
    <lineage>
        <taxon>Bacteria</taxon>
        <taxon>Pseudomonadati</taxon>
        <taxon>Thermodesulfobacteriota</taxon>
        <taxon>Desulfovibrionia</taxon>
        <taxon>Desulfovibrionales</taxon>
        <taxon>Desulfomicrobiaceae</taxon>
        <taxon>Desulfomicrobium</taxon>
    </lineage>
</organism>
<dbReference type="GO" id="GO:0003678">
    <property type="term" value="F:DNA helicase activity"/>
    <property type="evidence" value="ECO:0007669"/>
    <property type="project" value="InterPro"/>
</dbReference>
<dbReference type="EMBL" id="CP001629">
    <property type="protein sequence ID" value="ACU89398.1"/>
    <property type="molecule type" value="Genomic_DNA"/>
</dbReference>
<keyword evidence="8" id="KW-1185">Reference proteome</keyword>
<reference evidence="7 8" key="1">
    <citation type="journal article" date="2009" name="Stand. Genomic Sci.">
        <title>Complete genome sequence of Desulfomicrobium baculatum type strain (X).</title>
        <authorList>
            <person name="Copeland A."/>
            <person name="Spring S."/>
            <person name="Goker M."/>
            <person name="Schneider S."/>
            <person name="Lapidus A."/>
            <person name="Del Rio T.G."/>
            <person name="Tice H."/>
            <person name="Cheng J.F."/>
            <person name="Chen F."/>
            <person name="Nolan M."/>
            <person name="Bruce D."/>
            <person name="Goodwin L."/>
            <person name="Pitluck S."/>
            <person name="Ivanova N."/>
            <person name="Mavrommatis K."/>
            <person name="Ovchinnikova G."/>
            <person name="Pati A."/>
            <person name="Chen A."/>
            <person name="Palaniappan K."/>
            <person name="Land M."/>
            <person name="Hauser L."/>
            <person name="Chang Y.J."/>
            <person name="Jeffries C.C."/>
            <person name="Meincke L."/>
            <person name="Sims D."/>
            <person name="Brettin T."/>
            <person name="Detter J.C."/>
            <person name="Han C."/>
            <person name="Chain P."/>
            <person name="Bristow J."/>
            <person name="Eisen J.A."/>
            <person name="Markowitz V."/>
            <person name="Hugenholtz P."/>
            <person name="Kyrpides N.C."/>
            <person name="Klenk H.P."/>
            <person name="Lucas S."/>
        </authorList>
    </citation>
    <scope>NUCLEOTIDE SEQUENCE [LARGE SCALE GENOMIC DNA]</scope>
    <source>
        <strain evidence="8">DSM 4028 / VKM B-1378 / X</strain>
    </source>
</reference>
<name>C7LS15_DESBD</name>
<dbReference type="eggNOG" id="COG0210">
    <property type="taxonomic scope" value="Bacteria"/>
</dbReference>
<dbReference type="AlphaFoldDB" id="C7LS15"/>
<dbReference type="STRING" id="525897.Dbac_1299"/>
<dbReference type="InterPro" id="IPR000212">
    <property type="entry name" value="DNA_helicase_UvrD/REP"/>
</dbReference>
<dbReference type="RefSeq" id="WP_015773492.1">
    <property type="nucleotide sequence ID" value="NC_013173.1"/>
</dbReference>
<feature type="domain" description="NERD" evidence="5">
    <location>
        <begin position="15"/>
        <end position="132"/>
    </location>
</feature>
<dbReference type="InterPro" id="IPR027417">
    <property type="entry name" value="P-loop_NTPase"/>
</dbReference>
<dbReference type="Pfam" id="PF13361">
    <property type="entry name" value="UvrD_C"/>
    <property type="match status" value="1"/>
</dbReference>